<proteinExistence type="inferred from homology"/>
<accession>A0A9X1VY65</accession>
<dbReference type="AlphaFoldDB" id="A0A9X1VY65"/>
<dbReference type="GO" id="GO:0006351">
    <property type="term" value="P:DNA-templated transcription"/>
    <property type="evidence" value="ECO:0007669"/>
    <property type="project" value="TreeGrafter"/>
</dbReference>
<evidence type="ECO:0000313" key="7">
    <source>
        <dbReference type="Proteomes" id="UP001139447"/>
    </source>
</evidence>
<dbReference type="InterPro" id="IPR036388">
    <property type="entry name" value="WH-like_DNA-bd_sf"/>
</dbReference>
<feature type="domain" description="HTH lysR-type" evidence="5">
    <location>
        <begin position="4"/>
        <end position="61"/>
    </location>
</feature>
<evidence type="ECO:0000256" key="3">
    <source>
        <dbReference type="ARBA" id="ARBA00023125"/>
    </source>
</evidence>
<keyword evidence="3" id="KW-0238">DNA-binding</keyword>
<evidence type="ECO:0000313" key="6">
    <source>
        <dbReference type="EMBL" id="MCJ0766061.1"/>
    </source>
</evidence>
<dbReference type="Gene3D" id="3.40.190.290">
    <property type="match status" value="1"/>
</dbReference>
<dbReference type="SUPFAM" id="SSF53850">
    <property type="entry name" value="Periplasmic binding protein-like II"/>
    <property type="match status" value="1"/>
</dbReference>
<dbReference type="PANTHER" id="PTHR30537">
    <property type="entry name" value="HTH-TYPE TRANSCRIPTIONAL REGULATOR"/>
    <property type="match status" value="1"/>
</dbReference>
<dbReference type="GO" id="GO:0043565">
    <property type="term" value="F:sequence-specific DNA binding"/>
    <property type="evidence" value="ECO:0007669"/>
    <property type="project" value="TreeGrafter"/>
</dbReference>
<dbReference type="Proteomes" id="UP001139447">
    <property type="component" value="Unassembled WGS sequence"/>
</dbReference>
<organism evidence="6 7">
    <name type="scientific">Variovorax terrae</name>
    <dbReference type="NCBI Taxonomy" id="2923278"/>
    <lineage>
        <taxon>Bacteria</taxon>
        <taxon>Pseudomonadati</taxon>
        <taxon>Pseudomonadota</taxon>
        <taxon>Betaproteobacteria</taxon>
        <taxon>Burkholderiales</taxon>
        <taxon>Comamonadaceae</taxon>
        <taxon>Variovorax</taxon>
    </lineage>
</organism>
<dbReference type="PANTHER" id="PTHR30537:SF3">
    <property type="entry name" value="TRANSCRIPTIONAL REGULATORY PROTEIN"/>
    <property type="match status" value="1"/>
</dbReference>
<keyword evidence="7" id="KW-1185">Reference proteome</keyword>
<evidence type="ECO:0000256" key="2">
    <source>
        <dbReference type="ARBA" id="ARBA00023015"/>
    </source>
</evidence>
<name>A0A9X1VY65_9BURK</name>
<dbReference type="Pfam" id="PF00126">
    <property type="entry name" value="HTH_1"/>
    <property type="match status" value="1"/>
</dbReference>
<keyword evidence="2" id="KW-0805">Transcription regulation</keyword>
<evidence type="ECO:0000256" key="1">
    <source>
        <dbReference type="ARBA" id="ARBA00009437"/>
    </source>
</evidence>
<evidence type="ECO:0000259" key="5">
    <source>
        <dbReference type="PROSITE" id="PS50931"/>
    </source>
</evidence>
<keyword evidence="4" id="KW-0804">Transcription</keyword>
<protein>
    <submittedName>
        <fullName evidence="6">LysR family transcriptional regulator</fullName>
    </submittedName>
</protein>
<dbReference type="GO" id="GO:0003700">
    <property type="term" value="F:DNA-binding transcription factor activity"/>
    <property type="evidence" value="ECO:0007669"/>
    <property type="project" value="InterPro"/>
</dbReference>
<dbReference type="RefSeq" id="WP_243309635.1">
    <property type="nucleotide sequence ID" value="NZ_JALGBI010000003.1"/>
</dbReference>
<dbReference type="InterPro" id="IPR058163">
    <property type="entry name" value="LysR-type_TF_proteobact-type"/>
</dbReference>
<comment type="caution">
    <text evidence="6">The sequence shown here is derived from an EMBL/GenBank/DDBJ whole genome shotgun (WGS) entry which is preliminary data.</text>
</comment>
<gene>
    <name evidence="6" type="ORF">MMF98_22835</name>
</gene>
<dbReference type="PROSITE" id="PS50931">
    <property type="entry name" value="HTH_LYSR"/>
    <property type="match status" value="1"/>
</dbReference>
<dbReference type="Pfam" id="PF03466">
    <property type="entry name" value="LysR_substrate"/>
    <property type="match status" value="1"/>
</dbReference>
<reference evidence="6" key="1">
    <citation type="submission" date="2022-03" db="EMBL/GenBank/DDBJ databases">
        <authorList>
            <person name="Woo C.Y."/>
        </authorList>
    </citation>
    <scope>NUCLEOTIDE SEQUENCE</scope>
    <source>
        <strain evidence="6">CYS-02</strain>
    </source>
</reference>
<dbReference type="EMBL" id="JALGBI010000003">
    <property type="protein sequence ID" value="MCJ0766061.1"/>
    <property type="molecule type" value="Genomic_DNA"/>
</dbReference>
<dbReference type="CDD" id="cd08422">
    <property type="entry name" value="PBP2_CrgA_like"/>
    <property type="match status" value="1"/>
</dbReference>
<dbReference type="InterPro" id="IPR036390">
    <property type="entry name" value="WH_DNA-bd_sf"/>
</dbReference>
<dbReference type="InterPro" id="IPR005119">
    <property type="entry name" value="LysR_subst-bd"/>
</dbReference>
<dbReference type="Gene3D" id="1.10.10.10">
    <property type="entry name" value="Winged helix-like DNA-binding domain superfamily/Winged helix DNA-binding domain"/>
    <property type="match status" value="1"/>
</dbReference>
<evidence type="ECO:0000256" key="4">
    <source>
        <dbReference type="ARBA" id="ARBA00023163"/>
    </source>
</evidence>
<dbReference type="InterPro" id="IPR000847">
    <property type="entry name" value="LysR_HTH_N"/>
</dbReference>
<dbReference type="SUPFAM" id="SSF46785">
    <property type="entry name" value="Winged helix' DNA-binding domain"/>
    <property type="match status" value="1"/>
</dbReference>
<comment type="similarity">
    <text evidence="1">Belongs to the LysR transcriptional regulatory family.</text>
</comment>
<sequence length="302" mass="33903">MRDLVFDDMHLFARVAELGTLSAVARERGVPVSQVSRTLSRIERACSARLVHRSTHGLLLTAEGETFLDYCHRVGGTFSELEAEFARKTRDIGGVVRLAVSPSMAHYMIVPSLAGLTERYPRLQVDIHADDRLVDMAREGVDIAIRTGSTHTEAVIAREIGHHSRYLYASPQYLQRHGTPSHPDELAEHKLITNSAALHLNRWPFLLDGEPVARQMQGHYRTASTGIMMSMVLNHLGICRCNDLIAAPLVAEGRLVRLLESHTDAKHFPIYAMMQPQRHRLPKIKACIDYWADWFGSIQPSS</sequence>